<protein>
    <submittedName>
        <fullName evidence="1">Uncharacterized protein</fullName>
    </submittedName>
</protein>
<comment type="caution">
    <text evidence="1">The sequence shown here is derived from an EMBL/GenBank/DDBJ whole genome shotgun (WGS) entry which is preliminary data.</text>
</comment>
<reference evidence="1" key="1">
    <citation type="submission" date="2020-07" db="EMBL/GenBank/DDBJ databases">
        <title>Huge and variable diversity of episymbiotic CPR bacteria and DPANN archaea in groundwater ecosystems.</title>
        <authorList>
            <person name="He C.Y."/>
            <person name="Keren R."/>
            <person name="Whittaker M."/>
            <person name="Farag I.F."/>
            <person name="Doudna J."/>
            <person name="Cate J.H.D."/>
            <person name="Banfield J.F."/>
        </authorList>
    </citation>
    <scope>NUCLEOTIDE SEQUENCE</scope>
    <source>
        <strain evidence="1">NC_groundwater_1664_Pr3_B-0.1um_52_9</strain>
    </source>
</reference>
<organism evidence="1 2">
    <name type="scientific">Desulfomonile tiedjei</name>
    <dbReference type="NCBI Taxonomy" id="2358"/>
    <lineage>
        <taxon>Bacteria</taxon>
        <taxon>Pseudomonadati</taxon>
        <taxon>Thermodesulfobacteriota</taxon>
        <taxon>Desulfomonilia</taxon>
        <taxon>Desulfomonilales</taxon>
        <taxon>Desulfomonilaceae</taxon>
        <taxon>Desulfomonile</taxon>
    </lineage>
</organism>
<accession>A0A9D6V6H7</accession>
<evidence type="ECO:0000313" key="1">
    <source>
        <dbReference type="EMBL" id="MBI5249967.1"/>
    </source>
</evidence>
<evidence type="ECO:0000313" key="2">
    <source>
        <dbReference type="Proteomes" id="UP000807825"/>
    </source>
</evidence>
<sequence length="63" mass="6960">MSSRDVVRVDLETLVDIDLYLKAVLTLLQTLDMDLSNSIKALRAAQESIQKSLGAIQVARKSD</sequence>
<proteinExistence type="predicted"/>
<dbReference type="Proteomes" id="UP000807825">
    <property type="component" value="Unassembled WGS sequence"/>
</dbReference>
<name>A0A9D6V6H7_9BACT</name>
<gene>
    <name evidence="1" type="ORF">HY912_10780</name>
</gene>
<dbReference type="AlphaFoldDB" id="A0A9D6V6H7"/>
<dbReference type="EMBL" id="JACRDE010000293">
    <property type="protein sequence ID" value="MBI5249967.1"/>
    <property type="molecule type" value="Genomic_DNA"/>
</dbReference>